<evidence type="ECO:0000256" key="11">
    <source>
        <dbReference type="PIRSR" id="PIRSR606262-3"/>
    </source>
</evidence>
<sequence length="143" mass="15322">MSHMELIESKQQALVAAALEAQANAYCPISHFPVGAAVLTTKGEIYAGCNVENAVLPCGWCAEVSAVAAAVSSGHRRFIAYAVTTDTEETISPCGRCRQVMAEFACPNAPIFMRNKNGMVREMELSALLPMSFSLQNLPALKL</sequence>
<proteinExistence type="inferred from homology"/>
<dbReference type="CDD" id="cd01283">
    <property type="entry name" value="cytidine_deaminase"/>
    <property type="match status" value="1"/>
</dbReference>
<evidence type="ECO:0000256" key="2">
    <source>
        <dbReference type="ARBA" id="ARBA00003949"/>
    </source>
</evidence>
<evidence type="ECO:0000256" key="3">
    <source>
        <dbReference type="ARBA" id="ARBA00006576"/>
    </source>
</evidence>
<keyword evidence="6 12" id="KW-0378">Hydrolase</keyword>
<dbReference type="GO" id="GO:0005829">
    <property type="term" value="C:cytosol"/>
    <property type="evidence" value="ECO:0007669"/>
    <property type="project" value="TreeGrafter"/>
</dbReference>
<dbReference type="GO" id="GO:0055086">
    <property type="term" value="P:nucleobase-containing small molecule metabolic process"/>
    <property type="evidence" value="ECO:0007669"/>
    <property type="project" value="UniProtKB-ARBA"/>
</dbReference>
<dbReference type="SUPFAM" id="SSF53927">
    <property type="entry name" value="Cytidine deaminase-like"/>
    <property type="match status" value="1"/>
</dbReference>
<dbReference type="InterPro" id="IPR016192">
    <property type="entry name" value="APOBEC/CMP_deaminase_Zn-bd"/>
</dbReference>
<dbReference type="GO" id="GO:0042802">
    <property type="term" value="F:identical protein binding"/>
    <property type="evidence" value="ECO:0007669"/>
    <property type="project" value="UniProtKB-ARBA"/>
</dbReference>
<dbReference type="OrthoDB" id="414540at2759"/>
<dbReference type="EMBL" id="KL596645">
    <property type="protein sequence ID" value="KER31516.1"/>
    <property type="molecule type" value="Genomic_DNA"/>
</dbReference>
<reference evidence="14 15" key="1">
    <citation type="submission" date="2013-11" db="EMBL/GenBank/DDBJ databases">
        <title>Opisthorchis viverrini - life in the bile duct.</title>
        <authorList>
            <person name="Young N.D."/>
            <person name="Nagarajan N."/>
            <person name="Lin S.J."/>
            <person name="Korhonen P.K."/>
            <person name="Jex A.R."/>
            <person name="Hall R.S."/>
            <person name="Safavi-Hemami H."/>
            <person name="Kaewkong W."/>
            <person name="Bertrand D."/>
            <person name="Gao S."/>
            <person name="Seet Q."/>
            <person name="Wongkham S."/>
            <person name="Teh B.T."/>
            <person name="Wongkham C."/>
            <person name="Intapan P.M."/>
            <person name="Maleewong W."/>
            <person name="Yang X."/>
            <person name="Hu M."/>
            <person name="Wang Z."/>
            <person name="Hofmann A."/>
            <person name="Sternberg P.W."/>
            <person name="Tan P."/>
            <person name="Wang J."/>
            <person name="Gasser R.B."/>
        </authorList>
    </citation>
    <scope>NUCLEOTIDE SEQUENCE [LARGE SCALE GENOMIC DNA]</scope>
</reference>
<dbReference type="PANTHER" id="PTHR11644">
    <property type="entry name" value="CYTIDINE DEAMINASE"/>
    <property type="match status" value="1"/>
</dbReference>
<dbReference type="KEGG" id="ovi:T265_02284"/>
<feature type="binding site" evidence="11">
    <location>
        <position position="61"/>
    </location>
    <ligand>
        <name>Zn(2+)</name>
        <dbReference type="ChEBI" id="CHEBI:29105"/>
        <note>catalytic</note>
    </ligand>
</feature>
<evidence type="ECO:0000256" key="4">
    <source>
        <dbReference type="ARBA" id="ARBA00012783"/>
    </source>
</evidence>
<dbReference type="InterPro" id="IPR002125">
    <property type="entry name" value="CMP_dCMP_dom"/>
</dbReference>
<dbReference type="CTD" id="20316472"/>
<dbReference type="GO" id="GO:0008270">
    <property type="term" value="F:zinc ion binding"/>
    <property type="evidence" value="ECO:0007669"/>
    <property type="project" value="UniProtKB-UniRule"/>
</dbReference>
<protein>
    <recommendedName>
        <fullName evidence="4 12">Cytidine deaminase</fullName>
        <ecNumber evidence="4 12">3.5.4.5</ecNumber>
    </recommendedName>
    <alternativeName>
        <fullName evidence="8 12">Cytidine aminohydrolase</fullName>
    </alternativeName>
</protein>
<evidence type="ECO:0000313" key="15">
    <source>
        <dbReference type="Proteomes" id="UP000054324"/>
    </source>
</evidence>
<dbReference type="InterPro" id="IPR016193">
    <property type="entry name" value="Cytidine_deaminase-like"/>
</dbReference>
<dbReference type="STRING" id="6198.A0A074ZWL2"/>
<dbReference type="InterPro" id="IPR006262">
    <property type="entry name" value="Cyt_deam_tetra"/>
</dbReference>
<dbReference type="GO" id="GO:0004126">
    <property type="term" value="F:cytidine deaminase activity"/>
    <property type="evidence" value="ECO:0007669"/>
    <property type="project" value="UniProtKB-UniRule"/>
</dbReference>
<evidence type="ECO:0000256" key="12">
    <source>
        <dbReference type="RuleBase" id="RU364006"/>
    </source>
</evidence>
<evidence type="ECO:0000256" key="8">
    <source>
        <dbReference type="ARBA" id="ARBA00032005"/>
    </source>
</evidence>
<dbReference type="PROSITE" id="PS51747">
    <property type="entry name" value="CYT_DCMP_DEAMINASES_2"/>
    <property type="match status" value="1"/>
</dbReference>
<feature type="domain" description="CMP/dCMP-type deaminase" evidence="13">
    <location>
        <begin position="9"/>
        <end position="136"/>
    </location>
</feature>
<comment type="function">
    <text evidence="2 12">This enzyme scavenges exogenous and endogenous cytidine and 2'-deoxycytidine for UMP synthesis.</text>
</comment>
<dbReference type="Pfam" id="PF00383">
    <property type="entry name" value="dCMP_cyt_deam_1"/>
    <property type="match status" value="1"/>
</dbReference>
<evidence type="ECO:0000256" key="6">
    <source>
        <dbReference type="ARBA" id="ARBA00022801"/>
    </source>
</evidence>
<dbReference type="GeneID" id="20316472"/>
<dbReference type="NCBIfam" id="TIGR01354">
    <property type="entry name" value="cyt_deam_tetra"/>
    <property type="match status" value="1"/>
</dbReference>
<evidence type="ECO:0000256" key="10">
    <source>
        <dbReference type="PIRSR" id="PIRSR606262-1"/>
    </source>
</evidence>
<comment type="cofactor">
    <cofactor evidence="1 11 12">
        <name>Zn(2+)</name>
        <dbReference type="ChEBI" id="CHEBI:29105"/>
    </cofactor>
</comment>
<dbReference type="NCBIfam" id="NF004064">
    <property type="entry name" value="PRK05578.1"/>
    <property type="match status" value="1"/>
</dbReference>
<keyword evidence="7 11" id="KW-0862">Zinc</keyword>
<accession>A0A074ZWL2</accession>
<evidence type="ECO:0000256" key="1">
    <source>
        <dbReference type="ARBA" id="ARBA00001947"/>
    </source>
</evidence>
<dbReference type="Gene3D" id="3.40.140.10">
    <property type="entry name" value="Cytidine Deaminase, domain 2"/>
    <property type="match status" value="1"/>
</dbReference>
<dbReference type="Proteomes" id="UP000054324">
    <property type="component" value="Unassembled WGS sequence"/>
</dbReference>
<evidence type="ECO:0000256" key="9">
    <source>
        <dbReference type="ARBA" id="ARBA00049558"/>
    </source>
</evidence>
<gene>
    <name evidence="14" type="ORF">T265_02284</name>
</gene>
<name>A0A074ZWL2_OPIVI</name>
<dbReference type="GO" id="GO:0072527">
    <property type="term" value="P:pyrimidine-containing compound metabolic process"/>
    <property type="evidence" value="ECO:0007669"/>
    <property type="project" value="UniProtKB-ARBA"/>
</dbReference>
<evidence type="ECO:0000259" key="13">
    <source>
        <dbReference type="PROSITE" id="PS51747"/>
    </source>
</evidence>
<evidence type="ECO:0000256" key="7">
    <source>
        <dbReference type="ARBA" id="ARBA00022833"/>
    </source>
</evidence>
<comment type="similarity">
    <text evidence="3 12">Belongs to the cytidine and deoxycytidylate deaminase family.</text>
</comment>
<keyword evidence="15" id="KW-1185">Reference proteome</keyword>
<evidence type="ECO:0000256" key="5">
    <source>
        <dbReference type="ARBA" id="ARBA00022723"/>
    </source>
</evidence>
<feature type="binding site" evidence="11">
    <location>
        <position position="97"/>
    </location>
    <ligand>
        <name>Zn(2+)</name>
        <dbReference type="ChEBI" id="CHEBI:29105"/>
        <note>catalytic</note>
    </ligand>
</feature>
<organism evidence="14 15">
    <name type="scientific">Opisthorchis viverrini</name>
    <name type="common">Southeast Asian liver fluke</name>
    <dbReference type="NCBI Taxonomy" id="6198"/>
    <lineage>
        <taxon>Eukaryota</taxon>
        <taxon>Metazoa</taxon>
        <taxon>Spiralia</taxon>
        <taxon>Lophotrochozoa</taxon>
        <taxon>Platyhelminthes</taxon>
        <taxon>Trematoda</taxon>
        <taxon>Digenea</taxon>
        <taxon>Opisthorchiida</taxon>
        <taxon>Opisthorchiata</taxon>
        <taxon>Opisthorchiidae</taxon>
        <taxon>Opisthorchis</taxon>
    </lineage>
</organism>
<dbReference type="InterPro" id="IPR050202">
    <property type="entry name" value="Cyt/Deoxycyt_deaminase"/>
</dbReference>
<dbReference type="EC" id="3.5.4.5" evidence="4 12"/>
<feature type="binding site" evidence="11">
    <location>
        <position position="94"/>
    </location>
    <ligand>
        <name>Zn(2+)</name>
        <dbReference type="ChEBI" id="CHEBI:29105"/>
        <note>catalytic</note>
    </ligand>
</feature>
<feature type="active site" description="Proton donor" evidence="10">
    <location>
        <position position="63"/>
    </location>
</feature>
<keyword evidence="5 11" id="KW-0479">Metal-binding</keyword>
<comment type="catalytic activity">
    <reaction evidence="9 12">
        <text>cytidine + H2O + H(+) = uridine + NH4(+)</text>
        <dbReference type="Rhea" id="RHEA:16069"/>
        <dbReference type="ChEBI" id="CHEBI:15377"/>
        <dbReference type="ChEBI" id="CHEBI:15378"/>
        <dbReference type="ChEBI" id="CHEBI:16704"/>
        <dbReference type="ChEBI" id="CHEBI:17562"/>
        <dbReference type="ChEBI" id="CHEBI:28938"/>
        <dbReference type="EC" id="3.5.4.5"/>
    </reaction>
</comment>
<dbReference type="FunFam" id="3.40.140.10:FF:000008">
    <property type="entry name" value="Cytidine deaminase"/>
    <property type="match status" value="1"/>
</dbReference>
<dbReference type="AlphaFoldDB" id="A0A074ZWL2"/>
<dbReference type="PANTHER" id="PTHR11644:SF2">
    <property type="entry name" value="CYTIDINE DEAMINASE"/>
    <property type="match status" value="1"/>
</dbReference>
<dbReference type="RefSeq" id="XP_009164752.1">
    <property type="nucleotide sequence ID" value="XM_009166488.1"/>
</dbReference>
<comment type="catalytic activity">
    <reaction evidence="12">
        <text>2'-deoxycytidine + H2O + H(+) = 2'-deoxyuridine + NH4(+)</text>
        <dbReference type="Rhea" id="RHEA:13433"/>
        <dbReference type="ChEBI" id="CHEBI:15377"/>
        <dbReference type="ChEBI" id="CHEBI:15378"/>
        <dbReference type="ChEBI" id="CHEBI:15698"/>
        <dbReference type="ChEBI" id="CHEBI:16450"/>
        <dbReference type="ChEBI" id="CHEBI:28938"/>
        <dbReference type="EC" id="3.5.4.5"/>
    </reaction>
</comment>
<dbReference type="PROSITE" id="PS00903">
    <property type="entry name" value="CYT_DCMP_DEAMINASES_1"/>
    <property type="match status" value="1"/>
</dbReference>
<evidence type="ECO:0000313" key="14">
    <source>
        <dbReference type="EMBL" id="KER31516.1"/>
    </source>
</evidence>